<evidence type="ECO:0000256" key="2">
    <source>
        <dbReference type="ARBA" id="ARBA00038210"/>
    </source>
</evidence>
<dbReference type="AlphaFoldDB" id="A0A8H8P5B2"/>
<evidence type="ECO:0000259" key="4">
    <source>
        <dbReference type="Pfam" id="PF12770"/>
    </source>
</evidence>
<dbReference type="Gene3D" id="1.25.40.10">
    <property type="entry name" value="Tetratricopeptide repeat domain"/>
    <property type="match status" value="2"/>
</dbReference>
<dbReference type="PANTHER" id="PTHR12558:SF13">
    <property type="entry name" value="CELL DIVISION CYCLE PROTEIN 27 HOMOLOG"/>
    <property type="match status" value="1"/>
</dbReference>
<evidence type="ECO:0000256" key="1">
    <source>
        <dbReference type="ARBA" id="ARBA00022803"/>
    </source>
</evidence>
<dbReference type="RefSeq" id="XP_043186041.1">
    <property type="nucleotide sequence ID" value="XM_043330696.1"/>
</dbReference>
<dbReference type="SUPFAM" id="SSF81901">
    <property type="entry name" value="HCP-like"/>
    <property type="match status" value="1"/>
</dbReference>
<dbReference type="EMBL" id="CP059671">
    <property type="protein sequence ID" value="QRW25804.1"/>
    <property type="molecule type" value="Genomic_DNA"/>
</dbReference>
<keyword evidence="1" id="KW-0802">TPR repeat</keyword>
<feature type="domain" description="CHAT" evidence="4">
    <location>
        <begin position="885"/>
        <end position="1168"/>
    </location>
</feature>
<sequence length="1168" mass="131033">MWQRGINYNAVPKLDHPHDHLRRSAARFTTYQAFCSTSELPVMEQVIFSEQNSQCVAKISKIDTALHAKETGESITSNSQQYKSLIQKYNSLDPREHYKLGEICHSQYYQRLQLIDIDNAITYMSRAITFTSDYDPSFPDVLGKLAAYHSDRFQKLGEQVDNDKTVEYLSRSIALTPADDPNLLQQLNNLLVSLNKRLTRLGETNDIEKLIEHTRYMVALTPDGDPWLPARLTTLAESYKKRYTRLGESVDINKSIEYQTRAVRLTSDNHPLFLDGLTNLGVFYRNRYELYANPDDLANAMEYATRSVALTPSNHLALPERLANLGMCYGIRFKRKGELVDNDKAIEHMNHAVSLAPNDFPDLPGLFINLGVVYGARFNRLGELGDLDKAIESEVRAVALTPDGHPRLPERLANLGVSYSDRFERLTESGDIDKAIKLKSRAIALTPDNDPQLPYRLGVLGVSYHDRFSHQGSQEDLDNAIEYKARAVELTPDGHSELSGRLASLGASYGERFKLLKELSDIEKSIEYLSRAVIMTPEDDPHLLDRHLNLGIAYNIRCRSVGRVVDLEKAIEHTSHALALAPEDHPKFPVVHHLLAVLCVSEYRVTDNSLRLQDALCSYRKASQSQAGSPRGRFGIALEWAHDACIYSSLNVIEAYQTAIDILPQYIWLGATTDRRYRDLEGIKTLPAKAASAAIAASNYELALEWLEHARCVVWNQSLMLRSPLDELRSSNQTLADRLQEVTNQLYFASSRPRVFPKAPANSLALEQASQQHRRLAEEYNRLMVQVRKIPGFDDFLRPIKADGLFRAARNGPIVVINCYRKQCDALIIIPGQTNINHIPLSSFTEEEVIHARSSIKSSLWHRGLRERGFKVKPVEEHMYEGNIQDTLAALWNGIVKPVLEFLGYLNDNSTNRLPHITWCPTGIVSFLPLHAAGDYNQPRSRFFDYAVSSYTPTLKALLTSTPSTLCSDSRVLAISQEFTSGCSALPGTAKELKHLHSHTKNKVKYTQLVDEGATTTAVLDAMEQHDWIHLACHAHQNLADPTKSGFFLYDGTLDLSSINRRSFKNKGLAFLSACQTAMGDEQLPDEAVHLASGMLTAGYPSVIATMWSVKDDDAPLVADKVYDQLMKGGKIGNGEAGTALHHAVAALREKIGENEFERWVPYIHIGS</sequence>
<dbReference type="PANTHER" id="PTHR12558">
    <property type="entry name" value="CELL DIVISION CYCLE 16,23,27"/>
    <property type="match status" value="1"/>
</dbReference>
<keyword evidence="3" id="KW-0175">Coiled coil</keyword>
<evidence type="ECO:0000313" key="6">
    <source>
        <dbReference type="Proteomes" id="UP000650533"/>
    </source>
</evidence>
<reference evidence="5" key="1">
    <citation type="submission" date="2020-05" db="EMBL/GenBank/DDBJ databases">
        <title>Evolutionary and genomic comparisons of hybrid uninucleate and nonhybrid Rhizoctonia fungi.</title>
        <authorList>
            <person name="Li C."/>
            <person name="Chen X."/>
        </authorList>
    </citation>
    <scope>NUCLEOTIDE SEQUENCE</scope>
    <source>
        <strain evidence="5">AG-1 IA</strain>
    </source>
</reference>
<dbReference type="GO" id="GO:0005680">
    <property type="term" value="C:anaphase-promoting complex"/>
    <property type="evidence" value="ECO:0007669"/>
    <property type="project" value="UniProtKB-ARBA"/>
</dbReference>
<proteinExistence type="inferred from homology"/>
<comment type="similarity">
    <text evidence="2">Belongs to the APC3/CDC27 family.</text>
</comment>
<gene>
    <name evidence="5" type="ORF">RhiXN_10881</name>
</gene>
<evidence type="ECO:0000256" key="3">
    <source>
        <dbReference type="SAM" id="Coils"/>
    </source>
</evidence>
<dbReference type="Pfam" id="PF12770">
    <property type="entry name" value="CHAT"/>
    <property type="match status" value="1"/>
</dbReference>
<name>A0A8H8P5B2_9AGAM</name>
<dbReference type="InterPro" id="IPR024983">
    <property type="entry name" value="CHAT_dom"/>
</dbReference>
<dbReference type="Proteomes" id="UP000650533">
    <property type="component" value="Chromosome 14"/>
</dbReference>
<dbReference type="InterPro" id="IPR011990">
    <property type="entry name" value="TPR-like_helical_dom_sf"/>
</dbReference>
<evidence type="ECO:0000313" key="5">
    <source>
        <dbReference type="EMBL" id="QRW25804.1"/>
    </source>
</evidence>
<feature type="coiled-coil region" evidence="3">
    <location>
        <begin position="725"/>
        <end position="786"/>
    </location>
</feature>
<dbReference type="GeneID" id="67033159"/>
<protein>
    <submittedName>
        <fullName evidence="5">CHAT domain protein</fullName>
    </submittedName>
</protein>
<organism evidence="5 6">
    <name type="scientific">Rhizoctonia solani</name>
    <dbReference type="NCBI Taxonomy" id="456999"/>
    <lineage>
        <taxon>Eukaryota</taxon>
        <taxon>Fungi</taxon>
        <taxon>Dikarya</taxon>
        <taxon>Basidiomycota</taxon>
        <taxon>Agaricomycotina</taxon>
        <taxon>Agaricomycetes</taxon>
        <taxon>Cantharellales</taxon>
        <taxon>Ceratobasidiaceae</taxon>
        <taxon>Rhizoctonia</taxon>
    </lineage>
</organism>
<dbReference type="KEGG" id="rsx:RhiXN_10881"/>
<accession>A0A8H8P5B2</accession>